<organism evidence="2 3">
    <name type="scientific">Hydnum rufescens UP504</name>
    <dbReference type="NCBI Taxonomy" id="1448309"/>
    <lineage>
        <taxon>Eukaryota</taxon>
        <taxon>Fungi</taxon>
        <taxon>Dikarya</taxon>
        <taxon>Basidiomycota</taxon>
        <taxon>Agaricomycotina</taxon>
        <taxon>Agaricomycetes</taxon>
        <taxon>Cantharellales</taxon>
        <taxon>Hydnaceae</taxon>
        <taxon>Hydnum</taxon>
    </lineage>
</organism>
<reference evidence="2" key="1">
    <citation type="journal article" date="2020" name="Nat. Commun.">
        <title>Large-scale genome sequencing of mycorrhizal fungi provides insights into the early evolution of symbiotic traits.</title>
        <authorList>
            <person name="Miyauchi S."/>
            <person name="Kiss E."/>
            <person name="Kuo A."/>
            <person name="Drula E."/>
            <person name="Kohler A."/>
            <person name="Sanchez-Garcia M."/>
            <person name="Morin E."/>
            <person name="Andreopoulos B."/>
            <person name="Barry K.W."/>
            <person name="Bonito G."/>
            <person name="Buee M."/>
            <person name="Carver A."/>
            <person name="Chen C."/>
            <person name="Cichocki N."/>
            <person name="Clum A."/>
            <person name="Culley D."/>
            <person name="Crous P.W."/>
            <person name="Fauchery L."/>
            <person name="Girlanda M."/>
            <person name="Hayes R.D."/>
            <person name="Keri Z."/>
            <person name="LaButti K."/>
            <person name="Lipzen A."/>
            <person name="Lombard V."/>
            <person name="Magnuson J."/>
            <person name="Maillard F."/>
            <person name="Murat C."/>
            <person name="Nolan M."/>
            <person name="Ohm R.A."/>
            <person name="Pangilinan J."/>
            <person name="Pereira M.F."/>
            <person name="Perotto S."/>
            <person name="Peter M."/>
            <person name="Pfister S."/>
            <person name="Riley R."/>
            <person name="Sitrit Y."/>
            <person name="Stielow J.B."/>
            <person name="Szollosi G."/>
            <person name="Zifcakova L."/>
            <person name="Stursova M."/>
            <person name="Spatafora J.W."/>
            <person name="Tedersoo L."/>
            <person name="Vaario L.M."/>
            <person name="Yamada A."/>
            <person name="Yan M."/>
            <person name="Wang P."/>
            <person name="Xu J."/>
            <person name="Bruns T."/>
            <person name="Baldrian P."/>
            <person name="Vilgalys R."/>
            <person name="Dunand C."/>
            <person name="Henrissat B."/>
            <person name="Grigoriev I.V."/>
            <person name="Hibbett D."/>
            <person name="Nagy L.G."/>
            <person name="Martin F.M."/>
        </authorList>
    </citation>
    <scope>NUCLEOTIDE SEQUENCE</scope>
    <source>
        <strain evidence="2">UP504</strain>
    </source>
</reference>
<name>A0A9P6DL93_9AGAM</name>
<evidence type="ECO:0000256" key="1">
    <source>
        <dbReference type="SAM" id="MobiDB-lite"/>
    </source>
</evidence>
<gene>
    <name evidence="2" type="ORF">BS47DRAFT_1399233</name>
</gene>
<proteinExistence type="predicted"/>
<evidence type="ECO:0000313" key="3">
    <source>
        <dbReference type="Proteomes" id="UP000886523"/>
    </source>
</evidence>
<sequence length="134" mass="15220">MASGINRAPPRLNTQMNHTKLQGDAIPHQQPRMKKRKSRAKFPKQETIGRGPSRPLYSSAAPAPSLSQLPEYDVGGSIPLKSDYNIDDVLPIHICLESDKLSRHTHRKHAQAHCWSSTMLPSLIRPFMAFKWWE</sequence>
<feature type="compositionally biased region" description="Basic residues" evidence="1">
    <location>
        <begin position="31"/>
        <end position="42"/>
    </location>
</feature>
<dbReference type="Proteomes" id="UP000886523">
    <property type="component" value="Unassembled WGS sequence"/>
</dbReference>
<keyword evidence="3" id="KW-1185">Reference proteome</keyword>
<protein>
    <submittedName>
        <fullName evidence="2">Uncharacterized protein</fullName>
    </submittedName>
</protein>
<dbReference type="AlphaFoldDB" id="A0A9P6DL93"/>
<feature type="region of interest" description="Disordered" evidence="1">
    <location>
        <begin position="1"/>
        <end position="72"/>
    </location>
</feature>
<feature type="compositionally biased region" description="Low complexity" evidence="1">
    <location>
        <begin position="52"/>
        <end position="70"/>
    </location>
</feature>
<evidence type="ECO:0000313" key="2">
    <source>
        <dbReference type="EMBL" id="KAF9506736.1"/>
    </source>
</evidence>
<accession>A0A9P6DL93</accession>
<dbReference type="EMBL" id="MU129101">
    <property type="protein sequence ID" value="KAF9506736.1"/>
    <property type="molecule type" value="Genomic_DNA"/>
</dbReference>
<comment type="caution">
    <text evidence="2">The sequence shown here is derived from an EMBL/GenBank/DDBJ whole genome shotgun (WGS) entry which is preliminary data.</text>
</comment>